<evidence type="ECO:0000313" key="2">
    <source>
        <dbReference type="Proteomes" id="UP001140096"/>
    </source>
</evidence>
<proteinExistence type="predicted"/>
<dbReference type="Proteomes" id="UP001140096">
    <property type="component" value="Unassembled WGS sequence"/>
</dbReference>
<gene>
    <name evidence="1" type="primary">BUD5</name>
    <name evidence="1" type="ORF">H4S07_001514</name>
</gene>
<reference evidence="1" key="1">
    <citation type="submission" date="2022-07" db="EMBL/GenBank/DDBJ databases">
        <title>Phylogenomic reconstructions and comparative analyses of Kickxellomycotina fungi.</title>
        <authorList>
            <person name="Reynolds N.K."/>
            <person name="Stajich J.E."/>
            <person name="Barry K."/>
            <person name="Grigoriev I.V."/>
            <person name="Crous P."/>
            <person name="Smith M.E."/>
        </authorList>
    </citation>
    <scope>NUCLEOTIDE SEQUENCE</scope>
    <source>
        <strain evidence="1">CBS 102833</strain>
    </source>
</reference>
<name>A0ACC1LP20_9FUNG</name>
<sequence length="980" mass="105125">MLTADSASNKPVLSGLSLALPKSDFMNLHDISLRIKVFREPLREIMRNASVSTTADAPQPDPGRMSLLARVKEHLDSTQRALQDYLLSLPGAAAHSSTIKAAMAPARQSSDRKPLHLDSPSRSRSSTQGSNESTTSRSSRSISLSSTQHTIPAAYKLEGSKIPGTASVPPMPMPSGINTIERAISRVWRDTQLLNTPAKSASEMYVRLGKRHMASLEERVPQIPIRQLIGNGNPINIVDLVNSLFRSSAPDNEASLLTKHLETIPPGIVACAIANSTGQLFQRLTPDSVRRYVRPSGNQAATQSGSALPVLRLLSDHANFLTRLMEMTITYPLQAAQRARRIEWWTLVACLLRELGDYESLSSLVCVFSSNVIGRLRESWDLVSPQCEAAIRFILDRVLKIHPNYANYREELQLRVKRVQTRKKKRANTAASNTSEGGVAATILDDMSEYDFDDGASLDFDCAVAINSPDFSSLTNEHYVSSCVFCKESFDLPPARSLIPIVAVLLKDAVSSEAAGAPPGVDQATYVPPWALAIESCTSQDLPLPLDQFMLRRIFATELSSHSSLMQPAGLSTPRNIASSLLKRMPRRHSSTNERGGSASREMSLSECRVQSADQPPNILDLMAHLLFSAAGHPCVGCSVGAPLEELHVATSGQLAVLVASLLLFAEPWVPCEHLSRLGDIREPRIQPSPHLSKSPQYASLGRSSVSPNAIGGGGAEARANERPWLMSFKLNDTADLARYSAKPAKTAVAVAATANTSASSKHSSIESARKTSTDSDATCVNRPPSPPLAQPAHSERSNKQSAETSVAAAAAAGDHIAPVSVEARRSVSTQSAHSTINNSANATLPQLPPLPVNSKSPPLPLVGMPTWLPATGPPVLVKSPQMPRSKSLPTDVVVTAPPPPLPAQPMPKFQPNGQKILSPPLVATLGLPPPPLHSLDGMPPGVPVLLPLAASSSAGKKHPEHISAEAQMLLSFDAKTRHH</sequence>
<organism evidence="1 2">
    <name type="scientific">Coemansia furcata</name>
    <dbReference type="NCBI Taxonomy" id="417177"/>
    <lineage>
        <taxon>Eukaryota</taxon>
        <taxon>Fungi</taxon>
        <taxon>Fungi incertae sedis</taxon>
        <taxon>Zoopagomycota</taxon>
        <taxon>Kickxellomycotina</taxon>
        <taxon>Kickxellomycetes</taxon>
        <taxon>Kickxellales</taxon>
        <taxon>Kickxellaceae</taxon>
        <taxon>Coemansia</taxon>
    </lineage>
</organism>
<accession>A0ACC1LP20</accession>
<dbReference type="EMBL" id="JANBUP010000256">
    <property type="protein sequence ID" value="KAJ2812268.1"/>
    <property type="molecule type" value="Genomic_DNA"/>
</dbReference>
<comment type="caution">
    <text evidence="1">The sequence shown here is derived from an EMBL/GenBank/DDBJ whole genome shotgun (WGS) entry which is preliminary data.</text>
</comment>
<evidence type="ECO:0000313" key="1">
    <source>
        <dbReference type="EMBL" id="KAJ2812268.1"/>
    </source>
</evidence>
<protein>
    <submittedName>
        <fullName evidence="1">Ras guanine nucleotide exchange factor bud5</fullName>
    </submittedName>
</protein>
<keyword evidence="2" id="KW-1185">Reference proteome</keyword>